<name>A0A397FDK8_APHAT</name>
<proteinExistence type="predicted"/>
<dbReference type="Proteomes" id="UP000266196">
    <property type="component" value="Unassembled WGS sequence"/>
</dbReference>
<gene>
    <name evidence="1" type="ORF">DYB31_013416</name>
</gene>
<dbReference type="VEuPathDB" id="FungiDB:H257_17815"/>
<reference evidence="1 2" key="1">
    <citation type="submission" date="2018-08" db="EMBL/GenBank/DDBJ databases">
        <title>Aphanomyces genome sequencing and annotation.</title>
        <authorList>
            <person name="Minardi D."/>
            <person name="Oidtmann B."/>
            <person name="Van Der Giezen M."/>
            <person name="Studholme D.J."/>
        </authorList>
    </citation>
    <scope>NUCLEOTIDE SEQUENCE [LARGE SCALE GENOMIC DNA]</scope>
    <source>
        <strain evidence="1 2">197901</strain>
    </source>
</reference>
<accession>A0A397FDK8</accession>
<dbReference type="VEuPathDB" id="FungiDB:H257_04946"/>
<evidence type="ECO:0000313" key="1">
    <source>
        <dbReference type="EMBL" id="RHZ21502.1"/>
    </source>
</evidence>
<comment type="caution">
    <text evidence="1">The sequence shown here is derived from an EMBL/GenBank/DDBJ whole genome shotgun (WGS) entry which is preliminary data.</text>
</comment>
<dbReference type="AlphaFoldDB" id="A0A397FDK8"/>
<organism evidence="1 2">
    <name type="scientific">Aphanomyces astaci</name>
    <name type="common">Crayfish plague agent</name>
    <dbReference type="NCBI Taxonomy" id="112090"/>
    <lineage>
        <taxon>Eukaryota</taxon>
        <taxon>Sar</taxon>
        <taxon>Stramenopiles</taxon>
        <taxon>Oomycota</taxon>
        <taxon>Saprolegniomycetes</taxon>
        <taxon>Saprolegniales</taxon>
        <taxon>Verrucalvaceae</taxon>
        <taxon>Aphanomyces</taxon>
    </lineage>
</organism>
<evidence type="ECO:0000313" key="2">
    <source>
        <dbReference type="Proteomes" id="UP000266196"/>
    </source>
</evidence>
<dbReference type="EMBL" id="QUTE01008987">
    <property type="protein sequence ID" value="RHZ21502.1"/>
    <property type="molecule type" value="Genomic_DNA"/>
</dbReference>
<protein>
    <submittedName>
        <fullName evidence="1">Uncharacterized protein</fullName>
    </submittedName>
</protein>
<sequence>MVSTGSSIEVIPTHHGLHCLKVPTILNVLMTSRMGEELWRIKETMFNGDEEMHRAMVHLADIHASGNIDVTCVGLTRWYQDSGRVVVDNDQNNESVTHFDTSTATQGSASTLKQTEPDANFVKQNYSGKWKELPASEKQGYKDRASTMFPQNTVERLTDRQFGHQKKKLLGQYTKLLKDMGQHGKNAAKNAKCISKFRGLDPNVQMPFHFGMQELRKPSLKQDRVVLEKVLLKQLNVTLESMSETPLLKWPRELYSGLFQPVKMVGWPTKVTGFRLLSAKDVLLVTKAISDGSLKFLPQITTNVE</sequence>